<evidence type="ECO:0000256" key="1">
    <source>
        <dbReference type="SAM" id="MobiDB-lite"/>
    </source>
</evidence>
<comment type="caution">
    <text evidence="2">The sequence shown here is derived from an EMBL/GenBank/DDBJ whole genome shotgun (WGS) entry which is preliminary data.</text>
</comment>
<gene>
    <name evidence="2" type="ORF">J4727_07290</name>
</gene>
<protein>
    <submittedName>
        <fullName evidence="2">Uncharacterized protein</fullName>
    </submittedName>
</protein>
<evidence type="ECO:0000313" key="3">
    <source>
        <dbReference type="Proteomes" id="UP000664477"/>
    </source>
</evidence>
<name>A0A939NB38_PRORE</name>
<dbReference type="AlphaFoldDB" id="A0A939NB38"/>
<evidence type="ECO:0000313" key="2">
    <source>
        <dbReference type="EMBL" id="MBO1916073.1"/>
    </source>
</evidence>
<proteinExistence type="predicted"/>
<accession>A0A939NB38</accession>
<dbReference type="EMBL" id="JAGETQ010000028">
    <property type="protein sequence ID" value="MBO1916073.1"/>
    <property type="molecule type" value="Genomic_DNA"/>
</dbReference>
<reference evidence="2" key="1">
    <citation type="submission" date="2021-03" db="EMBL/GenBank/DDBJ databases">
        <title>Molecular epidemiology and mechanisms of colistin and carbapenem resistance in Enterobacteriaceae from clinical isolates, the environment and porcine samples in Pretoria, South Africa.</title>
        <authorList>
            <person name="Bogoshi D."/>
            <person name="Mbelle N.M."/>
            <person name="Naidoo V."/>
            <person name="Osei Sekyere J."/>
        </authorList>
    </citation>
    <scope>NUCLEOTIDE SEQUENCE</scope>
    <source>
        <strain evidence="2">C052</strain>
    </source>
</reference>
<dbReference type="Proteomes" id="UP000664477">
    <property type="component" value="Unassembled WGS sequence"/>
</dbReference>
<sequence length="54" mass="5725">MKIAKSSVPKLVHETGSSENEIMSQKAVTDAISDSQVNVPDASTQVKGKLNLLV</sequence>
<feature type="region of interest" description="Disordered" evidence="1">
    <location>
        <begin position="1"/>
        <end position="22"/>
    </location>
</feature>
<organism evidence="2 3">
    <name type="scientific">Providencia rettgeri</name>
    <dbReference type="NCBI Taxonomy" id="587"/>
    <lineage>
        <taxon>Bacteria</taxon>
        <taxon>Pseudomonadati</taxon>
        <taxon>Pseudomonadota</taxon>
        <taxon>Gammaproteobacteria</taxon>
        <taxon>Enterobacterales</taxon>
        <taxon>Morganellaceae</taxon>
        <taxon>Providencia</taxon>
    </lineage>
</organism>